<name>A0AAX2DRM6_LISIV</name>
<gene>
    <name evidence="1" type="ORF">SAMN05421782_11125</name>
</gene>
<protein>
    <submittedName>
        <fullName evidence="1">Uncharacterized protein</fullName>
    </submittedName>
</protein>
<dbReference type="AlphaFoldDB" id="A0AAX2DRM6"/>
<accession>A0AAX2DRM6</accession>
<evidence type="ECO:0000313" key="1">
    <source>
        <dbReference type="EMBL" id="SDX11389.1"/>
    </source>
</evidence>
<organism evidence="1 2">
    <name type="scientific">Listeria ivanovii</name>
    <dbReference type="NCBI Taxonomy" id="1638"/>
    <lineage>
        <taxon>Bacteria</taxon>
        <taxon>Bacillati</taxon>
        <taxon>Bacillota</taxon>
        <taxon>Bacilli</taxon>
        <taxon>Bacillales</taxon>
        <taxon>Listeriaceae</taxon>
        <taxon>Listeria</taxon>
    </lineage>
</organism>
<sequence>MNFFLQLLGNFSGAINFPDVTEVLNNLIRGIFG</sequence>
<evidence type="ECO:0000313" key="2">
    <source>
        <dbReference type="Proteomes" id="UP000183610"/>
    </source>
</evidence>
<comment type="caution">
    <text evidence="1">The sequence shown here is derived from an EMBL/GenBank/DDBJ whole genome shotgun (WGS) entry which is preliminary data.</text>
</comment>
<dbReference type="EMBL" id="FNMX01000011">
    <property type="protein sequence ID" value="SDX11389.1"/>
    <property type="molecule type" value="Genomic_DNA"/>
</dbReference>
<reference evidence="1 2" key="1">
    <citation type="submission" date="2016-10" db="EMBL/GenBank/DDBJ databases">
        <authorList>
            <person name="Varghese N."/>
            <person name="Submissions S."/>
        </authorList>
    </citation>
    <scope>NUCLEOTIDE SEQUENCE [LARGE SCALE GENOMIC DNA]</scope>
    <source>
        <strain evidence="1 2">ATCC 49954</strain>
    </source>
</reference>
<proteinExistence type="predicted"/>
<dbReference type="Proteomes" id="UP000183610">
    <property type="component" value="Unassembled WGS sequence"/>
</dbReference>